<evidence type="ECO:0000313" key="1">
    <source>
        <dbReference type="Proteomes" id="UP000035680"/>
    </source>
</evidence>
<dbReference type="WBParaSite" id="SVE_0316000.1">
    <property type="protein sequence ID" value="SVE_0316000.1"/>
    <property type="gene ID" value="SVE_0316000"/>
</dbReference>
<name>A0A0K0F2Y0_STRVS</name>
<reference evidence="2" key="2">
    <citation type="submission" date="2015-08" db="UniProtKB">
        <authorList>
            <consortium name="WormBaseParasite"/>
        </authorList>
    </citation>
    <scope>IDENTIFICATION</scope>
</reference>
<accession>A0A0K0F2Y0</accession>
<organism evidence="1 2">
    <name type="scientific">Strongyloides venezuelensis</name>
    <name type="common">Threadworm</name>
    <dbReference type="NCBI Taxonomy" id="75913"/>
    <lineage>
        <taxon>Eukaryota</taxon>
        <taxon>Metazoa</taxon>
        <taxon>Ecdysozoa</taxon>
        <taxon>Nematoda</taxon>
        <taxon>Chromadorea</taxon>
        <taxon>Rhabditida</taxon>
        <taxon>Tylenchina</taxon>
        <taxon>Panagrolaimomorpha</taxon>
        <taxon>Strongyloidoidea</taxon>
        <taxon>Strongyloididae</taxon>
        <taxon>Strongyloides</taxon>
    </lineage>
</organism>
<sequence>MSFQTIISNKFLDIPGRVDPECFKKDLTFQNNFMTRYTKWYDSKNCDENEVRRSICLQNIKTLKIIKNIPHFFVNKFKAGKDFGGLTCWEEY</sequence>
<protein>
    <submittedName>
        <fullName evidence="2">Uncharacterized protein</fullName>
    </submittedName>
</protein>
<dbReference type="Proteomes" id="UP000035680">
    <property type="component" value="Unassembled WGS sequence"/>
</dbReference>
<proteinExistence type="predicted"/>
<dbReference type="PANTHER" id="PTHR46671">
    <property type="entry name" value="PROTEIN CBG11221"/>
    <property type="match status" value="1"/>
</dbReference>
<keyword evidence="1" id="KW-1185">Reference proteome</keyword>
<evidence type="ECO:0000313" key="2">
    <source>
        <dbReference type="WBParaSite" id="SVE_0316000.1"/>
    </source>
</evidence>
<dbReference type="PANTHER" id="PTHR46671:SF7">
    <property type="entry name" value="CORE-2_I-BRANCHING ENZYME"/>
    <property type="match status" value="1"/>
</dbReference>
<dbReference type="AlphaFoldDB" id="A0A0K0F2Y0"/>
<reference evidence="1" key="1">
    <citation type="submission" date="2014-07" db="EMBL/GenBank/DDBJ databases">
        <authorList>
            <person name="Martin A.A"/>
            <person name="De Silva N."/>
        </authorList>
    </citation>
    <scope>NUCLEOTIDE SEQUENCE</scope>
</reference>